<reference evidence="2" key="1">
    <citation type="journal article" date="2014" name="Front. Microbiol.">
        <title>High frequency of phylogenetically diverse reductive dehalogenase-homologous genes in deep subseafloor sedimentary metagenomes.</title>
        <authorList>
            <person name="Kawai M."/>
            <person name="Futagami T."/>
            <person name="Toyoda A."/>
            <person name="Takaki Y."/>
            <person name="Nishi S."/>
            <person name="Hori S."/>
            <person name="Arai W."/>
            <person name="Tsubouchi T."/>
            <person name="Morono Y."/>
            <person name="Uchiyama I."/>
            <person name="Ito T."/>
            <person name="Fujiyama A."/>
            <person name="Inagaki F."/>
            <person name="Takami H."/>
        </authorList>
    </citation>
    <scope>NUCLEOTIDE SEQUENCE</scope>
    <source>
        <strain evidence="2">Expedition CK06-06</strain>
    </source>
</reference>
<organism evidence="2">
    <name type="scientific">marine sediment metagenome</name>
    <dbReference type="NCBI Taxonomy" id="412755"/>
    <lineage>
        <taxon>unclassified sequences</taxon>
        <taxon>metagenomes</taxon>
        <taxon>ecological metagenomes</taxon>
    </lineage>
</organism>
<feature type="region of interest" description="Disordered" evidence="1">
    <location>
        <begin position="75"/>
        <end position="105"/>
    </location>
</feature>
<protein>
    <recommendedName>
        <fullName evidence="3">DUF2520 domain-containing protein</fullName>
    </recommendedName>
</protein>
<name>X1BE54_9ZZZZ</name>
<sequence length="105" mass="11158">IARGDLGTISKHLNALEAKNSSLLTTYKEVGLQTIPIALAKGRIDESKAQELKVLFSHPGPFASCHSEGLAEALSGAKGQHPKNLAQGKFRGGSKSFRDSSLRSE</sequence>
<dbReference type="EMBL" id="BART01010994">
    <property type="protein sequence ID" value="GAG79462.1"/>
    <property type="molecule type" value="Genomic_DNA"/>
</dbReference>
<evidence type="ECO:0008006" key="3">
    <source>
        <dbReference type="Google" id="ProtNLM"/>
    </source>
</evidence>
<proteinExistence type="predicted"/>
<comment type="caution">
    <text evidence="2">The sequence shown here is derived from an EMBL/GenBank/DDBJ whole genome shotgun (WGS) entry which is preliminary data.</text>
</comment>
<evidence type="ECO:0000313" key="2">
    <source>
        <dbReference type="EMBL" id="GAG79462.1"/>
    </source>
</evidence>
<dbReference type="AlphaFoldDB" id="X1BE54"/>
<evidence type="ECO:0000256" key="1">
    <source>
        <dbReference type="SAM" id="MobiDB-lite"/>
    </source>
</evidence>
<feature type="compositionally biased region" description="Basic and acidic residues" evidence="1">
    <location>
        <begin position="96"/>
        <end position="105"/>
    </location>
</feature>
<gene>
    <name evidence="2" type="ORF">S01H4_23638</name>
</gene>
<feature type="non-terminal residue" evidence="2">
    <location>
        <position position="1"/>
    </location>
</feature>
<accession>X1BE54</accession>